<organism evidence="1 2">
    <name type="scientific">Eretmocerus hayati</name>
    <dbReference type="NCBI Taxonomy" id="131215"/>
    <lineage>
        <taxon>Eukaryota</taxon>
        <taxon>Metazoa</taxon>
        <taxon>Ecdysozoa</taxon>
        <taxon>Arthropoda</taxon>
        <taxon>Hexapoda</taxon>
        <taxon>Insecta</taxon>
        <taxon>Pterygota</taxon>
        <taxon>Neoptera</taxon>
        <taxon>Endopterygota</taxon>
        <taxon>Hymenoptera</taxon>
        <taxon>Apocrita</taxon>
        <taxon>Proctotrupomorpha</taxon>
        <taxon>Chalcidoidea</taxon>
        <taxon>Aphelinidae</taxon>
        <taxon>Aphelininae</taxon>
        <taxon>Eretmocerus</taxon>
    </lineage>
</organism>
<sequence>MQTDSRSIRSGLVNGAVIGRTLSRKISASNGRVAPLTNDVLTSTPHQTQQRGLVLSSTKENNSITKKSTSIRPKLLQSPKKGLTSSKQQKPRSSPVLSCHRSSLTTPISGISKSASVPTNLSTSLSTPVTAAGGILKRSSSLLLNGGTENSAPSVPKSKPSGLRSLLLFGKGRRKTVLENSGKLVNGGGLQVGLTTRPKCVSFSSDTSFERERRAGGKPCSPAKSALHEAKLYRKGVLLAITCCADSNGDSSSRSDPLRSPSPSSLRSAAESALSSGTLLRLQKSAIGGGGGCCGSSEADTGIIGPTNATTTTGAGESLGGPTALLGAAHDADDELVKKIISLATASSGPGRPAGGVNRIDVNAFDASGRTAISYLAGNGSALMLEACLSLPTADANLSDNEGNTPLHFAAQAGQTECVNILLQRCPSIEVDARNTLGFTPLMKAALQGRTKCAKILLFAGANPTLRDHGRGFRAEQWARFCGRYVCAEVIERFARHRLLEKTASCRWGSEPELAAQVLQGKLMPMMQSSHQSSSPPSSGSFRSRIRRVFRTTSGSGSAGDKHHHGFSLVSQLTSAALCASSPVLPKPDDNQPLVKSLLRPLSVPTLRITLVSTGEHMSGDASQASDKLAQLADDFTENDMDASPLISVSRPPRTKKKSK</sequence>
<dbReference type="EMBL" id="CM056741">
    <property type="protein sequence ID" value="KAJ8682104.1"/>
    <property type="molecule type" value="Genomic_DNA"/>
</dbReference>
<keyword evidence="2" id="KW-1185">Reference proteome</keyword>
<evidence type="ECO:0000313" key="1">
    <source>
        <dbReference type="EMBL" id="KAJ8682104.1"/>
    </source>
</evidence>
<proteinExistence type="predicted"/>
<dbReference type="Proteomes" id="UP001239111">
    <property type="component" value="Chromosome 1"/>
</dbReference>
<gene>
    <name evidence="1" type="ORF">QAD02_017896</name>
</gene>
<comment type="caution">
    <text evidence="1">The sequence shown here is derived from an EMBL/GenBank/DDBJ whole genome shotgun (WGS) entry which is preliminary data.</text>
</comment>
<protein>
    <submittedName>
        <fullName evidence="1">Uncharacterized protein</fullName>
    </submittedName>
</protein>
<name>A0ACC2PEW8_9HYME</name>
<evidence type="ECO:0000313" key="2">
    <source>
        <dbReference type="Proteomes" id="UP001239111"/>
    </source>
</evidence>
<reference evidence="1" key="1">
    <citation type="submission" date="2023-04" db="EMBL/GenBank/DDBJ databases">
        <title>A chromosome-level genome assembly of the parasitoid wasp Eretmocerus hayati.</title>
        <authorList>
            <person name="Zhong Y."/>
            <person name="Liu S."/>
            <person name="Liu Y."/>
        </authorList>
    </citation>
    <scope>NUCLEOTIDE SEQUENCE</scope>
    <source>
        <strain evidence="1">ZJU_SS_LIU_2023</strain>
    </source>
</reference>
<accession>A0ACC2PEW8</accession>